<dbReference type="EMBL" id="CP036348">
    <property type="protein sequence ID" value="QDV70858.1"/>
    <property type="molecule type" value="Genomic_DNA"/>
</dbReference>
<evidence type="ECO:0000313" key="2">
    <source>
        <dbReference type="Proteomes" id="UP000315082"/>
    </source>
</evidence>
<gene>
    <name evidence="1" type="ORF">Poly24_45910</name>
</gene>
<keyword evidence="2" id="KW-1185">Reference proteome</keyword>
<dbReference type="KEGG" id="rcf:Poly24_45910"/>
<accession>A0A518JZ89</accession>
<sequence>MVSTLKSRLSRSLLGLTGKSLPTVADKHMDAFPVHFTSPPTKPGCVIALEAWLDAGNQLLGARWDFANNYDGRPTWPNFKNEWREAVAAEQKAYDKLNLCIEGMSFFSKTPRVTLLRIIDTRRALDADEQTLFNDKWNQLRGSLATSLVLATEAAHKDVRPWGDSGHSPVHRRGASGHLACHDCKYTLYIGKVMHGPDDRPDGFGHGNFAPQDLSKLIEAFIAIHLPHRIEIIPEQDFDLRDWTGYDALRPMPTVTTAIAKARLITVGPIKLRIEPFEDPLT</sequence>
<proteinExistence type="predicted"/>
<dbReference type="Proteomes" id="UP000315082">
    <property type="component" value="Chromosome"/>
</dbReference>
<evidence type="ECO:0000313" key="1">
    <source>
        <dbReference type="EMBL" id="QDV70858.1"/>
    </source>
</evidence>
<name>A0A518JZ89_9BACT</name>
<dbReference type="AlphaFoldDB" id="A0A518JZ89"/>
<protein>
    <submittedName>
        <fullName evidence="1">Uncharacterized protein</fullName>
    </submittedName>
</protein>
<organism evidence="1 2">
    <name type="scientific">Rosistilla carotiformis</name>
    <dbReference type="NCBI Taxonomy" id="2528017"/>
    <lineage>
        <taxon>Bacteria</taxon>
        <taxon>Pseudomonadati</taxon>
        <taxon>Planctomycetota</taxon>
        <taxon>Planctomycetia</taxon>
        <taxon>Pirellulales</taxon>
        <taxon>Pirellulaceae</taxon>
        <taxon>Rosistilla</taxon>
    </lineage>
</organism>
<reference evidence="1 2" key="1">
    <citation type="submission" date="2019-02" db="EMBL/GenBank/DDBJ databases">
        <title>Deep-cultivation of Planctomycetes and their phenomic and genomic characterization uncovers novel biology.</title>
        <authorList>
            <person name="Wiegand S."/>
            <person name="Jogler M."/>
            <person name="Boedeker C."/>
            <person name="Pinto D."/>
            <person name="Vollmers J."/>
            <person name="Rivas-Marin E."/>
            <person name="Kohn T."/>
            <person name="Peeters S.H."/>
            <person name="Heuer A."/>
            <person name="Rast P."/>
            <person name="Oberbeckmann S."/>
            <person name="Bunk B."/>
            <person name="Jeske O."/>
            <person name="Meyerdierks A."/>
            <person name="Storesund J.E."/>
            <person name="Kallscheuer N."/>
            <person name="Luecker S."/>
            <person name="Lage O.M."/>
            <person name="Pohl T."/>
            <person name="Merkel B.J."/>
            <person name="Hornburger P."/>
            <person name="Mueller R.-W."/>
            <person name="Bruemmer F."/>
            <person name="Labrenz M."/>
            <person name="Spormann A.M."/>
            <person name="Op den Camp H."/>
            <person name="Overmann J."/>
            <person name="Amann R."/>
            <person name="Jetten M.S.M."/>
            <person name="Mascher T."/>
            <person name="Medema M.H."/>
            <person name="Devos D.P."/>
            <person name="Kaster A.-K."/>
            <person name="Ovreas L."/>
            <person name="Rohde M."/>
            <person name="Galperin M.Y."/>
            <person name="Jogler C."/>
        </authorList>
    </citation>
    <scope>NUCLEOTIDE SEQUENCE [LARGE SCALE GENOMIC DNA]</scope>
    <source>
        <strain evidence="1 2">Poly24</strain>
    </source>
</reference>
<dbReference type="OrthoDB" id="3381399at2"/>